<keyword evidence="3 8" id="KW-0808">Transferase</keyword>
<dbReference type="Gene3D" id="3.40.1190.20">
    <property type="match status" value="1"/>
</dbReference>
<keyword evidence="4" id="KW-0547">Nucleotide-binding</keyword>
<proteinExistence type="predicted"/>
<dbReference type="GO" id="GO:0005829">
    <property type="term" value="C:cytosol"/>
    <property type="evidence" value="ECO:0007669"/>
    <property type="project" value="TreeGrafter"/>
</dbReference>
<dbReference type="EC" id="2.7.1.49" evidence="2"/>
<evidence type="ECO:0000256" key="2">
    <source>
        <dbReference type="ARBA" id="ARBA00012135"/>
    </source>
</evidence>
<dbReference type="EMBL" id="LANU01000003">
    <property type="protein sequence ID" value="KJV63318.1"/>
    <property type="molecule type" value="Genomic_DNA"/>
</dbReference>
<dbReference type="NCBIfam" id="TIGR00097">
    <property type="entry name" value="HMP-P_kinase"/>
    <property type="match status" value="1"/>
</dbReference>
<evidence type="ECO:0000313" key="8">
    <source>
        <dbReference type="EMBL" id="KJV63318.1"/>
    </source>
</evidence>
<dbReference type="PANTHER" id="PTHR20858:SF17">
    <property type="entry name" value="HYDROXYMETHYLPYRIMIDINE_PHOSPHOMETHYLPYRIMIDINE KINASE THI20-RELATED"/>
    <property type="match status" value="1"/>
</dbReference>
<dbReference type="GO" id="GO:0008902">
    <property type="term" value="F:hydroxymethylpyrimidine kinase activity"/>
    <property type="evidence" value="ECO:0007669"/>
    <property type="project" value="UniProtKB-EC"/>
</dbReference>
<dbReference type="GO" id="GO:0005524">
    <property type="term" value="F:ATP binding"/>
    <property type="evidence" value="ECO:0007669"/>
    <property type="project" value="UniProtKB-KW"/>
</dbReference>
<dbReference type="PATRIC" id="fig|1359167.3.peg.738"/>
<dbReference type="PANTHER" id="PTHR20858">
    <property type="entry name" value="PHOSPHOMETHYLPYRIMIDINE KINASE"/>
    <property type="match status" value="1"/>
</dbReference>
<organism evidence="8 9">
    <name type="scientific">Ehrlichia cf. muris str. EmCRT</name>
    <dbReference type="NCBI Taxonomy" id="1359167"/>
    <lineage>
        <taxon>Bacteria</taxon>
        <taxon>Pseudomonadati</taxon>
        <taxon>Pseudomonadota</taxon>
        <taxon>Alphaproteobacteria</taxon>
        <taxon>Rickettsiales</taxon>
        <taxon>Anaplasmataceae</taxon>
        <taxon>Ehrlichia</taxon>
    </lineage>
</organism>
<dbReference type="GO" id="GO:0008972">
    <property type="term" value="F:phosphomethylpyrimidine kinase activity"/>
    <property type="evidence" value="ECO:0007669"/>
    <property type="project" value="InterPro"/>
</dbReference>
<dbReference type="UniPathway" id="UPA00060">
    <property type="reaction ID" value="UER00138"/>
</dbReference>
<dbReference type="CDD" id="cd01169">
    <property type="entry name" value="HMPP_kinase"/>
    <property type="match status" value="1"/>
</dbReference>
<protein>
    <recommendedName>
        <fullName evidence="2">hydroxymethylpyrimidine kinase</fullName>
        <ecNumber evidence="2">2.7.1.49</ecNumber>
    </recommendedName>
</protein>
<dbReference type="FunFam" id="3.40.1190.20:FF:000003">
    <property type="entry name" value="Phosphomethylpyrimidine kinase ThiD"/>
    <property type="match status" value="1"/>
</dbReference>
<dbReference type="InterPro" id="IPR013749">
    <property type="entry name" value="PM/HMP-P_kinase-1"/>
</dbReference>
<evidence type="ECO:0000256" key="6">
    <source>
        <dbReference type="ARBA" id="ARBA00022840"/>
    </source>
</evidence>
<dbReference type="Pfam" id="PF08543">
    <property type="entry name" value="Phos_pyr_kin"/>
    <property type="match status" value="1"/>
</dbReference>
<keyword evidence="6" id="KW-0067">ATP-binding</keyword>
<reference evidence="8 9" key="1">
    <citation type="submission" date="2015-02" db="EMBL/GenBank/DDBJ databases">
        <title>Genome Sequencing of Rickettsiales.</title>
        <authorList>
            <person name="Daugherty S.C."/>
            <person name="Su Q."/>
            <person name="Abolude K."/>
            <person name="Beier-Sexton M."/>
            <person name="Carlyon J.A."/>
            <person name="Carter R."/>
            <person name="Day N.P."/>
            <person name="Dumler S.J."/>
            <person name="Dyachenko V."/>
            <person name="Godinez A."/>
            <person name="Kurtti T.J."/>
            <person name="Lichay M."/>
            <person name="Mullins K.E."/>
            <person name="Ott S."/>
            <person name="Pappas-Brown V."/>
            <person name="Paris D.H."/>
            <person name="Patel P."/>
            <person name="Richards A.L."/>
            <person name="Sadzewicz L."/>
            <person name="Sears K."/>
            <person name="Seidman D."/>
            <person name="Sengamalay N."/>
            <person name="Stenos J."/>
            <person name="Tallon L.J."/>
            <person name="Vincent G."/>
            <person name="Fraser C.M."/>
            <person name="Munderloh U."/>
            <person name="Dunning-Hotopp J.C."/>
        </authorList>
    </citation>
    <scope>NUCLEOTIDE SEQUENCE [LARGE SCALE GENOMIC DNA]</scope>
    <source>
        <strain evidence="8 9">EmCRT</strain>
    </source>
</reference>
<evidence type="ECO:0000313" key="9">
    <source>
        <dbReference type="Proteomes" id="UP000033546"/>
    </source>
</evidence>
<evidence type="ECO:0000256" key="5">
    <source>
        <dbReference type="ARBA" id="ARBA00022777"/>
    </source>
</evidence>
<dbReference type="GO" id="GO:0009228">
    <property type="term" value="P:thiamine biosynthetic process"/>
    <property type="evidence" value="ECO:0007669"/>
    <property type="project" value="InterPro"/>
</dbReference>
<evidence type="ECO:0000256" key="3">
    <source>
        <dbReference type="ARBA" id="ARBA00022679"/>
    </source>
</evidence>
<evidence type="ECO:0000259" key="7">
    <source>
        <dbReference type="Pfam" id="PF08543"/>
    </source>
</evidence>
<dbReference type="RefSeq" id="WP_045805071.1">
    <property type="nucleotide sequence ID" value="NZ_LANU01000003.1"/>
</dbReference>
<dbReference type="GO" id="GO:0009229">
    <property type="term" value="P:thiamine diphosphate biosynthetic process"/>
    <property type="evidence" value="ECO:0007669"/>
    <property type="project" value="UniProtKB-UniPathway"/>
</dbReference>
<keyword evidence="5 8" id="KW-0418">Kinase</keyword>
<dbReference type="SUPFAM" id="SSF53613">
    <property type="entry name" value="Ribokinase-like"/>
    <property type="match status" value="1"/>
</dbReference>
<dbReference type="InterPro" id="IPR004399">
    <property type="entry name" value="HMP/HMP-P_kinase_dom"/>
</dbReference>
<evidence type="ECO:0000256" key="4">
    <source>
        <dbReference type="ARBA" id="ARBA00022741"/>
    </source>
</evidence>
<name>A0A0F3N5E7_9RICK</name>
<sequence>MIEYQYKGKVLTIAGSDSGGGAGIQADIKTISALGCYAASCITSVTAQNTTQVYSVYNIPQHIIQQQIEAVLSDINIDTIKIGMLPSYEAIKAVALSLPDIPIVVDPVMVSASNFRLMDNNAISDFIEHIIPRATIITPNIPEAEALAQIDIKDQNDMIKASQIIKSLGTKYVLIKGGHMNQEIINNILLTEKDQILNFQHKRTFNDELHGTGCTLSSAIASFMSQKISIQESVNLGIQYILNTIKTVPQIGKGNNPVFHNYNIINTDP</sequence>
<evidence type="ECO:0000256" key="1">
    <source>
        <dbReference type="ARBA" id="ARBA00004948"/>
    </source>
</evidence>
<accession>A0A0F3N5E7</accession>
<dbReference type="AlphaFoldDB" id="A0A0F3N5E7"/>
<comment type="pathway">
    <text evidence="1">Cofactor biosynthesis; thiamine diphosphate biosynthesis.</text>
</comment>
<gene>
    <name evidence="8" type="primary">thiD</name>
    <name evidence="8" type="ORF">EMUCRT_0768</name>
</gene>
<dbReference type="InterPro" id="IPR029056">
    <property type="entry name" value="Ribokinase-like"/>
</dbReference>
<comment type="caution">
    <text evidence="8">The sequence shown here is derived from an EMBL/GenBank/DDBJ whole genome shotgun (WGS) entry which is preliminary data.</text>
</comment>
<dbReference type="Proteomes" id="UP000033546">
    <property type="component" value="Unassembled WGS sequence"/>
</dbReference>
<feature type="domain" description="Pyridoxamine kinase/Phosphomethylpyrimidine kinase" evidence="7">
    <location>
        <begin position="17"/>
        <end position="258"/>
    </location>
</feature>